<dbReference type="InterPro" id="IPR036249">
    <property type="entry name" value="Thioredoxin-like_sf"/>
</dbReference>
<gene>
    <name evidence="7" type="ORF">LCGC14_1398810</name>
</gene>
<dbReference type="InterPro" id="IPR013766">
    <property type="entry name" value="Thioredoxin_domain"/>
</dbReference>
<dbReference type="Pfam" id="PF13462">
    <property type="entry name" value="Thioredoxin_4"/>
    <property type="match status" value="1"/>
</dbReference>
<dbReference type="GO" id="GO:0016491">
    <property type="term" value="F:oxidoreductase activity"/>
    <property type="evidence" value="ECO:0007669"/>
    <property type="project" value="UniProtKB-KW"/>
</dbReference>
<keyword evidence="3" id="KW-0560">Oxidoreductase</keyword>
<protein>
    <recommendedName>
        <fullName evidence="6">Thioredoxin domain-containing protein</fullName>
    </recommendedName>
</protein>
<evidence type="ECO:0000256" key="3">
    <source>
        <dbReference type="ARBA" id="ARBA00023002"/>
    </source>
</evidence>
<dbReference type="EMBL" id="LAZR01009115">
    <property type="protein sequence ID" value="KKM74594.1"/>
    <property type="molecule type" value="Genomic_DNA"/>
</dbReference>
<reference evidence="7" key="1">
    <citation type="journal article" date="2015" name="Nature">
        <title>Complex archaea that bridge the gap between prokaryotes and eukaryotes.</title>
        <authorList>
            <person name="Spang A."/>
            <person name="Saw J.H."/>
            <person name="Jorgensen S.L."/>
            <person name="Zaremba-Niedzwiedzka K."/>
            <person name="Martijn J."/>
            <person name="Lind A.E."/>
            <person name="van Eijk R."/>
            <person name="Schleper C."/>
            <person name="Guy L."/>
            <person name="Ettema T.J."/>
        </authorList>
    </citation>
    <scope>NUCLEOTIDE SEQUENCE</scope>
</reference>
<comment type="similarity">
    <text evidence="1">Belongs to the thioredoxin family. DsbA subfamily.</text>
</comment>
<dbReference type="PANTHER" id="PTHR13887">
    <property type="entry name" value="GLUTATHIONE S-TRANSFERASE KAPPA"/>
    <property type="match status" value="1"/>
</dbReference>
<dbReference type="Gene3D" id="3.40.30.10">
    <property type="entry name" value="Glutaredoxin"/>
    <property type="match status" value="1"/>
</dbReference>
<evidence type="ECO:0000256" key="4">
    <source>
        <dbReference type="ARBA" id="ARBA00023157"/>
    </source>
</evidence>
<evidence type="ECO:0000259" key="6">
    <source>
        <dbReference type="PROSITE" id="PS51352"/>
    </source>
</evidence>
<comment type="caution">
    <text evidence="7">The sequence shown here is derived from an EMBL/GenBank/DDBJ whole genome shotgun (WGS) entry which is preliminary data.</text>
</comment>
<keyword evidence="4" id="KW-1015">Disulfide bond</keyword>
<dbReference type="AlphaFoldDB" id="A0A0F9JXR7"/>
<evidence type="ECO:0000256" key="5">
    <source>
        <dbReference type="ARBA" id="ARBA00023284"/>
    </source>
</evidence>
<keyword evidence="5" id="KW-0676">Redox-active center</keyword>
<evidence type="ECO:0000256" key="1">
    <source>
        <dbReference type="ARBA" id="ARBA00005791"/>
    </source>
</evidence>
<name>A0A0F9JXR7_9ZZZZ</name>
<dbReference type="InterPro" id="IPR012336">
    <property type="entry name" value="Thioredoxin-like_fold"/>
</dbReference>
<feature type="domain" description="Thioredoxin" evidence="6">
    <location>
        <begin position="25"/>
        <end position="213"/>
    </location>
</feature>
<dbReference type="PROSITE" id="PS51352">
    <property type="entry name" value="THIOREDOXIN_2"/>
    <property type="match status" value="1"/>
</dbReference>
<sequence>MQNRTLALGLIALSLIPLSAAFMFYERPQDARDTTTQNAKTDKTPLVRDYSPVIGPENAPVTIVEFFDPSCEGCRAMHPYVKEILAEYPDNVRLVLRYVLFHGGSEEAVRILEAARIQNVYEPVLDAVMESQPQWHDDPEVKAAWTAAESAGLDLEAARNQLNSPDIDETIKQDMNDVQSIKIKGTPTFYVNGQELSKLGPQELYDLVKSEVEALN</sequence>
<evidence type="ECO:0000313" key="7">
    <source>
        <dbReference type="EMBL" id="KKM74594.1"/>
    </source>
</evidence>
<proteinExistence type="inferred from homology"/>
<keyword evidence="2" id="KW-0732">Signal</keyword>
<organism evidence="7">
    <name type="scientific">marine sediment metagenome</name>
    <dbReference type="NCBI Taxonomy" id="412755"/>
    <lineage>
        <taxon>unclassified sequences</taxon>
        <taxon>metagenomes</taxon>
        <taxon>ecological metagenomes</taxon>
    </lineage>
</organism>
<accession>A0A0F9JXR7</accession>
<dbReference type="PANTHER" id="PTHR13887:SF14">
    <property type="entry name" value="DISULFIDE BOND FORMATION PROTEIN D"/>
    <property type="match status" value="1"/>
</dbReference>
<dbReference type="SUPFAM" id="SSF52833">
    <property type="entry name" value="Thioredoxin-like"/>
    <property type="match status" value="1"/>
</dbReference>
<evidence type="ECO:0000256" key="2">
    <source>
        <dbReference type="ARBA" id="ARBA00022729"/>
    </source>
</evidence>